<dbReference type="AlphaFoldDB" id="A0A914HST7"/>
<keyword evidence="2" id="KW-1185">Reference proteome</keyword>
<reference evidence="3" key="1">
    <citation type="submission" date="2022-11" db="UniProtKB">
        <authorList>
            <consortium name="WormBaseParasite"/>
        </authorList>
    </citation>
    <scope>IDENTIFICATION</scope>
</reference>
<feature type="compositionally biased region" description="Low complexity" evidence="1">
    <location>
        <begin position="1"/>
        <end position="27"/>
    </location>
</feature>
<dbReference type="Proteomes" id="UP000887572">
    <property type="component" value="Unplaced"/>
</dbReference>
<evidence type="ECO:0000256" key="1">
    <source>
        <dbReference type="SAM" id="MobiDB-lite"/>
    </source>
</evidence>
<sequence>MELPETTTTTTAAADDDQQNYGQNSNSDDNDNEECHRRRQRRCCSRRRSFTIAPIEGMEWMQKCHPSYGIDGDMAAKRLLEEKKLTLSRRFQLIERGYVLKLKNNNNGEHKNGTGAGQQRKHGCHCGCCRVSLFDQLTVHFISDVGKMANTEQGAAEGDGGERSQER</sequence>
<proteinExistence type="predicted"/>
<evidence type="ECO:0000313" key="3">
    <source>
        <dbReference type="WBParaSite" id="Gr19_v10_g3886.t1"/>
    </source>
</evidence>
<protein>
    <submittedName>
        <fullName evidence="3">Uncharacterized protein</fullName>
    </submittedName>
</protein>
<feature type="region of interest" description="Disordered" evidence="1">
    <location>
        <begin position="1"/>
        <end position="33"/>
    </location>
</feature>
<name>A0A914HST7_GLORO</name>
<dbReference type="WBParaSite" id="Gr19_v10_g3886.t1">
    <property type="protein sequence ID" value="Gr19_v10_g3886.t1"/>
    <property type="gene ID" value="Gr19_v10_g3886"/>
</dbReference>
<organism evidence="2 3">
    <name type="scientific">Globodera rostochiensis</name>
    <name type="common">Golden nematode worm</name>
    <name type="synonym">Heterodera rostochiensis</name>
    <dbReference type="NCBI Taxonomy" id="31243"/>
    <lineage>
        <taxon>Eukaryota</taxon>
        <taxon>Metazoa</taxon>
        <taxon>Ecdysozoa</taxon>
        <taxon>Nematoda</taxon>
        <taxon>Chromadorea</taxon>
        <taxon>Rhabditida</taxon>
        <taxon>Tylenchina</taxon>
        <taxon>Tylenchomorpha</taxon>
        <taxon>Tylenchoidea</taxon>
        <taxon>Heteroderidae</taxon>
        <taxon>Heteroderinae</taxon>
        <taxon>Globodera</taxon>
    </lineage>
</organism>
<evidence type="ECO:0000313" key="2">
    <source>
        <dbReference type="Proteomes" id="UP000887572"/>
    </source>
</evidence>
<accession>A0A914HST7</accession>